<sequence length="106" mass="12384">MRQVVIETLKYVDEAEGRTWVDLIPSDHDRTFAEQRLREWALIREVTDQPRSIAEELLQLTLWCQRRIVEHATSSLVLSDVAANGSSKRVRHAAREKLFGRWKGWA</sequence>
<comment type="caution">
    <text evidence="1">The sequence shown here is derived from an EMBL/GenBank/DDBJ whole genome shotgun (WGS) entry which is preliminary data.</text>
</comment>
<dbReference type="Proteomes" id="UP000675409">
    <property type="component" value="Unassembled WGS sequence"/>
</dbReference>
<name>A0ABS1LR52_9MICO</name>
<protein>
    <submittedName>
        <fullName evidence="1">Uncharacterized protein</fullName>
    </submittedName>
</protein>
<dbReference type="EMBL" id="JABBYC010000076">
    <property type="protein sequence ID" value="MBL0888730.1"/>
    <property type="molecule type" value="Genomic_DNA"/>
</dbReference>
<reference evidence="1 2" key="1">
    <citation type="journal article" date="2021" name="Arch. Microbiol.">
        <title>Myceligenerans indicum sp. nov., an actinobacterium isolated from mangrove sediment of Sundarbans, India.</title>
        <authorList>
            <person name="Asha K."/>
            <person name="Bhadury P."/>
        </authorList>
    </citation>
    <scope>NUCLEOTIDE SEQUENCE [LARGE SCALE GENOMIC DNA]</scope>
    <source>
        <strain evidence="1 2">I2</strain>
    </source>
</reference>
<evidence type="ECO:0000313" key="1">
    <source>
        <dbReference type="EMBL" id="MBL0888730.1"/>
    </source>
</evidence>
<accession>A0ABS1LR52</accession>
<evidence type="ECO:0000313" key="2">
    <source>
        <dbReference type="Proteomes" id="UP000675409"/>
    </source>
</evidence>
<organism evidence="1 2">
    <name type="scientific">Myceligenerans indicum</name>
    <dbReference type="NCBI Taxonomy" id="2593663"/>
    <lineage>
        <taxon>Bacteria</taxon>
        <taxon>Bacillati</taxon>
        <taxon>Actinomycetota</taxon>
        <taxon>Actinomycetes</taxon>
        <taxon>Micrococcales</taxon>
        <taxon>Promicromonosporaceae</taxon>
        <taxon>Myceligenerans</taxon>
    </lineage>
</organism>
<proteinExistence type="predicted"/>
<keyword evidence="2" id="KW-1185">Reference proteome</keyword>
<gene>
    <name evidence="1" type="ORF">HGK34_21030</name>
</gene>